<keyword evidence="2" id="KW-0175">Coiled coil</keyword>
<evidence type="ECO:0000259" key="3">
    <source>
        <dbReference type="Pfam" id="PF02036"/>
    </source>
</evidence>
<dbReference type="HAMAP" id="MF_02215">
    <property type="entry name" value="UbiJ"/>
    <property type="match status" value="1"/>
</dbReference>
<keyword evidence="1" id="KW-0963">Cytoplasm</keyword>
<dbReference type="Pfam" id="PF02036">
    <property type="entry name" value="SCP2"/>
    <property type="match status" value="1"/>
</dbReference>
<reference evidence="4" key="1">
    <citation type="submission" date="2019-06" db="EMBL/GenBank/DDBJ databases">
        <title>Complete genome sequence of Methylogaea oryzae strain JCM16910.</title>
        <authorList>
            <person name="Asakawa S."/>
        </authorList>
    </citation>
    <scope>NUCLEOTIDE SEQUENCE</scope>
    <source>
        <strain evidence="4">E10</strain>
    </source>
</reference>
<dbReference type="InterPro" id="IPR038989">
    <property type="entry name" value="UbiJ"/>
</dbReference>
<comment type="function">
    <text evidence="1">Required for ubiquinone (coenzyme Q) biosynthesis. Binds hydrophobic ubiquinone biosynthetic intermediates via its SCP2 domain and is essential for the stability of the Ubi complex. May constitute a docking platform where Ubi enzymes assemble and access their SCP2-bound polyprenyl substrates.</text>
</comment>
<feature type="domain" description="SCP2" evidence="3">
    <location>
        <begin position="33"/>
        <end position="128"/>
    </location>
</feature>
<feature type="coiled-coil region" evidence="2">
    <location>
        <begin position="189"/>
        <end position="216"/>
    </location>
</feature>
<accession>A0A8D4VTW1</accession>
<protein>
    <recommendedName>
        <fullName evidence="1">Ubiquinone biosynthesis accessory factor UbiJ</fullName>
    </recommendedName>
</protein>
<dbReference type="AlphaFoldDB" id="A0A8D4VTW1"/>
<evidence type="ECO:0000256" key="1">
    <source>
        <dbReference type="HAMAP-Rule" id="MF_02215"/>
    </source>
</evidence>
<proteinExistence type="inferred from homology"/>
<name>A0A8D4VTW1_9GAMM</name>
<dbReference type="PANTHER" id="PTHR38693:SF1">
    <property type="entry name" value="UBIQUINONE BIOSYNTHESIS ACCESSORY FACTOR UBIJ"/>
    <property type="match status" value="1"/>
</dbReference>
<dbReference type="PANTHER" id="PTHR38693">
    <property type="entry name" value="UBIQUINONE BIOSYNTHESIS PROTEIN UBIJ"/>
    <property type="match status" value="1"/>
</dbReference>
<organism evidence="4 5">
    <name type="scientific">Methylogaea oryzae</name>
    <dbReference type="NCBI Taxonomy" id="1295382"/>
    <lineage>
        <taxon>Bacteria</taxon>
        <taxon>Pseudomonadati</taxon>
        <taxon>Pseudomonadota</taxon>
        <taxon>Gammaproteobacteria</taxon>
        <taxon>Methylococcales</taxon>
        <taxon>Methylococcaceae</taxon>
        <taxon>Methylogaea</taxon>
    </lineage>
</organism>
<evidence type="ECO:0000313" key="5">
    <source>
        <dbReference type="Proteomes" id="UP000824988"/>
    </source>
</evidence>
<keyword evidence="1" id="KW-0831">Ubiquinone biosynthesis</keyword>
<gene>
    <name evidence="1" type="primary">ubiJ</name>
    <name evidence="4" type="ORF">MoryE10_30300</name>
</gene>
<dbReference type="Proteomes" id="UP000824988">
    <property type="component" value="Chromosome"/>
</dbReference>
<dbReference type="InterPro" id="IPR003033">
    <property type="entry name" value="SCP2_sterol-bd_dom"/>
</dbReference>
<evidence type="ECO:0000313" key="4">
    <source>
        <dbReference type="EMBL" id="BBL72424.1"/>
    </source>
</evidence>
<dbReference type="UniPathway" id="UPA00232"/>
<sequence length="220" mass="23675">MASSPSIAATSSKGGNAWPALLAGAVETALGTYLSLDPDSAKLIAPLDGKTIALVLTPFDWTLYLCPGEGSVQILQEWLGPVDVTLRGSPAAFAQLGLSADSHGELFAGRVAVTGDMHVARHFQRLFDKLDIDWEEHVSHLTGDLLASQLGGMVRAGRHWLSEAHKTFRLNLAEFLQEESRDLPAALEADAFYGDVDRLRADVDRLEARTARLRAALSGD</sequence>
<dbReference type="EMBL" id="AP019782">
    <property type="protein sequence ID" value="BBL72424.1"/>
    <property type="molecule type" value="Genomic_DNA"/>
</dbReference>
<comment type="subcellular location">
    <subcellularLocation>
        <location evidence="1">Cytoplasm</location>
    </subcellularLocation>
</comment>
<dbReference type="GO" id="GO:0006744">
    <property type="term" value="P:ubiquinone biosynthetic process"/>
    <property type="evidence" value="ECO:0007669"/>
    <property type="project" value="UniProtKB-UniRule"/>
</dbReference>
<dbReference type="GO" id="GO:0005737">
    <property type="term" value="C:cytoplasm"/>
    <property type="evidence" value="ECO:0007669"/>
    <property type="project" value="UniProtKB-SubCell"/>
</dbReference>
<dbReference type="KEGG" id="moz:MoryE10_30300"/>
<comment type="similarity">
    <text evidence="1">Belongs to the UbiJ family.</text>
</comment>
<comment type="pathway">
    <text evidence="1">Cofactor biosynthesis; ubiquinone biosynthesis.</text>
</comment>
<dbReference type="RefSeq" id="WP_221047549.1">
    <property type="nucleotide sequence ID" value="NZ_AP019782.1"/>
</dbReference>
<evidence type="ECO:0000256" key="2">
    <source>
        <dbReference type="SAM" id="Coils"/>
    </source>
</evidence>
<keyword evidence="5" id="KW-1185">Reference proteome</keyword>